<dbReference type="InterPro" id="IPR010067">
    <property type="entry name" value="ABC_SsuA_sub-bd"/>
</dbReference>
<organism evidence="9 10">
    <name type="scientific">Paralcaligenes ureilyticus</name>
    <dbReference type="NCBI Taxonomy" id="627131"/>
    <lineage>
        <taxon>Bacteria</taxon>
        <taxon>Pseudomonadati</taxon>
        <taxon>Pseudomonadota</taxon>
        <taxon>Betaproteobacteria</taxon>
        <taxon>Burkholderiales</taxon>
        <taxon>Alcaligenaceae</taxon>
        <taxon>Paralcaligenes</taxon>
    </lineage>
</organism>
<dbReference type="FunFam" id="3.40.190.10:FF:000050">
    <property type="entry name" value="Sulfonate ABC transporter substrate-binding protein"/>
    <property type="match status" value="1"/>
</dbReference>
<accession>A0A4R3LU24</accession>
<dbReference type="EMBL" id="SMAJ01000013">
    <property type="protein sequence ID" value="TCT04033.1"/>
    <property type="molecule type" value="Genomic_DNA"/>
</dbReference>
<gene>
    <name evidence="9" type="ORF">EDC26_11310</name>
</gene>
<comment type="subcellular location">
    <subcellularLocation>
        <location evidence="1">Periplasm</location>
    </subcellularLocation>
</comment>
<evidence type="ECO:0000256" key="7">
    <source>
        <dbReference type="SAM" id="SignalP"/>
    </source>
</evidence>
<dbReference type="Pfam" id="PF09084">
    <property type="entry name" value="NMT1"/>
    <property type="match status" value="1"/>
</dbReference>
<evidence type="ECO:0000256" key="5">
    <source>
        <dbReference type="ARBA" id="ARBA00055538"/>
    </source>
</evidence>
<feature type="domain" description="Solute-binding protein family 3/N-terminal" evidence="8">
    <location>
        <begin position="33"/>
        <end position="263"/>
    </location>
</feature>
<dbReference type="Proteomes" id="UP000295525">
    <property type="component" value="Unassembled WGS sequence"/>
</dbReference>
<dbReference type="OrthoDB" id="286202at2"/>
<evidence type="ECO:0000256" key="1">
    <source>
        <dbReference type="ARBA" id="ARBA00004418"/>
    </source>
</evidence>
<evidence type="ECO:0000256" key="6">
    <source>
        <dbReference type="ARBA" id="ARBA00070228"/>
    </source>
</evidence>
<sequence length="322" mass="35137">MFDFKKTLKPMLFIIGAALIAHGGSAWAQEAKKIRIGWQKGVFNEAVIKAQGDLAKSLKAKGIDVEWAEFQVGPPMMEALNVGSLDVAAAANTPPVFAQVAGADFVYIASEAPTPGDQQILVQKDSPIKSAKDLVGKKVAIPKGSMAHYMVIKYMESNGLKFSDITPVYLSPADGRAALEGGAVAAWAAFDPLMAGAQATGRVRVLADGFQVKVNNRQMYYARRDFANKNPQLVKDLLAEIRKTSQYTYNNTKEVAQKYAGFIGLDAKTFEVVLERNKVNDIISPLNDEIIAEQQTLADAFYRLKIIPKNVNVNEAVWKPAE</sequence>
<dbReference type="PANTHER" id="PTHR30024:SF42">
    <property type="entry name" value="ALIPHATIC SULFONATES-BINDING PROTEIN-RELATED"/>
    <property type="match status" value="1"/>
</dbReference>
<evidence type="ECO:0000259" key="8">
    <source>
        <dbReference type="SMART" id="SM00062"/>
    </source>
</evidence>
<dbReference type="AlphaFoldDB" id="A0A4R3LU24"/>
<evidence type="ECO:0000313" key="10">
    <source>
        <dbReference type="Proteomes" id="UP000295525"/>
    </source>
</evidence>
<evidence type="ECO:0000256" key="4">
    <source>
        <dbReference type="ARBA" id="ARBA00022729"/>
    </source>
</evidence>
<dbReference type="GO" id="GO:0016020">
    <property type="term" value="C:membrane"/>
    <property type="evidence" value="ECO:0007669"/>
    <property type="project" value="InterPro"/>
</dbReference>
<dbReference type="InterPro" id="IPR015168">
    <property type="entry name" value="SsuA/THI5"/>
</dbReference>
<keyword evidence="10" id="KW-1185">Reference proteome</keyword>
<dbReference type="GO" id="GO:0042597">
    <property type="term" value="C:periplasmic space"/>
    <property type="evidence" value="ECO:0007669"/>
    <property type="project" value="UniProtKB-SubCell"/>
</dbReference>
<comment type="similarity">
    <text evidence="2">Belongs to the bacterial solute-binding protein SsuA/TauA family.</text>
</comment>
<evidence type="ECO:0000256" key="3">
    <source>
        <dbReference type="ARBA" id="ARBA00022448"/>
    </source>
</evidence>
<proteinExistence type="inferred from homology"/>
<dbReference type="SUPFAM" id="SSF53850">
    <property type="entry name" value="Periplasmic binding protein-like II"/>
    <property type="match status" value="1"/>
</dbReference>
<dbReference type="RefSeq" id="WP_132583991.1">
    <property type="nucleotide sequence ID" value="NZ_SMAJ01000013.1"/>
</dbReference>
<dbReference type="PANTHER" id="PTHR30024">
    <property type="entry name" value="ALIPHATIC SULFONATES-BINDING PROTEIN-RELATED"/>
    <property type="match status" value="1"/>
</dbReference>
<dbReference type="NCBIfam" id="TIGR01728">
    <property type="entry name" value="SsuA_fam"/>
    <property type="match status" value="1"/>
</dbReference>
<dbReference type="Gene3D" id="3.40.190.10">
    <property type="entry name" value="Periplasmic binding protein-like II"/>
    <property type="match status" value="2"/>
</dbReference>
<dbReference type="SMART" id="SM00062">
    <property type="entry name" value="PBPb"/>
    <property type="match status" value="1"/>
</dbReference>
<feature type="chain" id="PRO_5020203492" description="Putative aliphatic sulfonates-binding protein" evidence="7">
    <location>
        <begin position="29"/>
        <end position="322"/>
    </location>
</feature>
<keyword evidence="4 7" id="KW-0732">Signal</keyword>
<keyword evidence="3" id="KW-0813">Transport</keyword>
<name>A0A4R3LU24_9BURK</name>
<dbReference type="GO" id="GO:0042626">
    <property type="term" value="F:ATPase-coupled transmembrane transporter activity"/>
    <property type="evidence" value="ECO:0007669"/>
    <property type="project" value="InterPro"/>
</dbReference>
<feature type="signal peptide" evidence="7">
    <location>
        <begin position="1"/>
        <end position="28"/>
    </location>
</feature>
<protein>
    <recommendedName>
        <fullName evidence="6">Putative aliphatic sulfonates-binding protein</fullName>
    </recommendedName>
</protein>
<evidence type="ECO:0000256" key="2">
    <source>
        <dbReference type="ARBA" id="ARBA00010742"/>
    </source>
</evidence>
<comment type="function">
    <text evidence="5">Part of a binding-protein-dependent transport system for aliphatic sulfonates. Putative binding protein.</text>
</comment>
<evidence type="ECO:0000313" key="9">
    <source>
        <dbReference type="EMBL" id="TCT04033.1"/>
    </source>
</evidence>
<comment type="caution">
    <text evidence="9">The sequence shown here is derived from an EMBL/GenBank/DDBJ whole genome shotgun (WGS) entry which is preliminary data.</text>
</comment>
<reference evidence="9 10" key="1">
    <citation type="submission" date="2019-03" db="EMBL/GenBank/DDBJ databases">
        <title>Genomic Encyclopedia of Type Strains, Phase IV (KMG-IV): sequencing the most valuable type-strain genomes for metagenomic binning, comparative biology and taxonomic classification.</title>
        <authorList>
            <person name="Goeker M."/>
        </authorList>
    </citation>
    <scope>NUCLEOTIDE SEQUENCE [LARGE SCALE GENOMIC DNA]</scope>
    <source>
        <strain evidence="9 10">DSM 24591</strain>
    </source>
</reference>
<dbReference type="InterPro" id="IPR001638">
    <property type="entry name" value="Solute-binding_3/MltF_N"/>
</dbReference>